<dbReference type="InterPro" id="IPR023576">
    <property type="entry name" value="UbiE/COQ5_MeTrFase_CS"/>
</dbReference>
<dbReference type="PROSITE" id="PS01184">
    <property type="entry name" value="UBIE_2"/>
    <property type="match status" value="1"/>
</dbReference>
<evidence type="ECO:0000313" key="4">
    <source>
        <dbReference type="EMBL" id="HER43678.1"/>
    </source>
</evidence>
<dbReference type="Gene3D" id="3.40.50.150">
    <property type="entry name" value="Vaccinia Virus protein VP39"/>
    <property type="match status" value="1"/>
</dbReference>
<accession>A0A7V2AUV1</accession>
<dbReference type="GO" id="GO:0008168">
    <property type="term" value="F:methyltransferase activity"/>
    <property type="evidence" value="ECO:0007669"/>
    <property type="project" value="UniProtKB-KW"/>
</dbReference>
<organism evidence="4">
    <name type="scientific">Eiseniibacteriota bacterium</name>
    <dbReference type="NCBI Taxonomy" id="2212470"/>
    <lineage>
        <taxon>Bacteria</taxon>
        <taxon>Candidatus Eiseniibacteriota</taxon>
    </lineage>
</organism>
<keyword evidence="1 4" id="KW-0489">Methyltransferase</keyword>
<dbReference type="Pfam" id="PF01209">
    <property type="entry name" value="Ubie_methyltran"/>
    <property type="match status" value="1"/>
</dbReference>
<dbReference type="EMBL" id="DSEC01000309">
    <property type="protein sequence ID" value="HER43678.1"/>
    <property type="molecule type" value="Genomic_DNA"/>
</dbReference>
<protein>
    <submittedName>
        <fullName evidence="4">Methyltransferase domain-containing protein</fullName>
    </submittedName>
</protein>
<dbReference type="Proteomes" id="UP000886069">
    <property type="component" value="Unassembled WGS sequence"/>
</dbReference>
<dbReference type="PROSITE" id="PS51608">
    <property type="entry name" value="SAM_MT_UBIE"/>
    <property type="match status" value="1"/>
</dbReference>
<keyword evidence="2" id="KW-0808">Transferase</keyword>
<dbReference type="CDD" id="cd02440">
    <property type="entry name" value="AdoMet_MTases"/>
    <property type="match status" value="1"/>
</dbReference>
<evidence type="ECO:0000256" key="2">
    <source>
        <dbReference type="ARBA" id="ARBA00022679"/>
    </source>
</evidence>
<dbReference type="SUPFAM" id="SSF53335">
    <property type="entry name" value="S-adenosyl-L-methionine-dependent methyltransferases"/>
    <property type="match status" value="1"/>
</dbReference>
<reference evidence="4" key="1">
    <citation type="journal article" date="2020" name="mSystems">
        <title>Genome- and Community-Level Interaction Insights into Carbon Utilization and Element Cycling Functions of Hydrothermarchaeota in Hydrothermal Sediment.</title>
        <authorList>
            <person name="Zhou Z."/>
            <person name="Liu Y."/>
            <person name="Xu W."/>
            <person name="Pan J."/>
            <person name="Luo Z.H."/>
            <person name="Li M."/>
        </authorList>
    </citation>
    <scope>NUCLEOTIDE SEQUENCE [LARGE SCALE GENOMIC DNA]</scope>
    <source>
        <strain evidence="4">SpSt-1233</strain>
    </source>
</reference>
<proteinExistence type="predicted"/>
<evidence type="ECO:0000256" key="1">
    <source>
        <dbReference type="ARBA" id="ARBA00022603"/>
    </source>
</evidence>
<dbReference type="AlphaFoldDB" id="A0A7V2AUV1"/>
<dbReference type="PANTHER" id="PTHR43591">
    <property type="entry name" value="METHYLTRANSFERASE"/>
    <property type="match status" value="1"/>
</dbReference>
<comment type="caution">
    <text evidence="4">The sequence shown here is derived from an EMBL/GenBank/DDBJ whole genome shotgun (WGS) entry which is preliminary data.</text>
</comment>
<sequence>MLMDLRDVYTNISRRYESTNHLLTFGLDGSWRRLAGEVALRSALEAGSPGAGPWLDLCSGTGETAGLLASRPPGGACVISADFSVPMLREGIRRRGGSLIPVAASSSALPFPDDTFGLVTVTFAARNLRSRSGLFGESLSEIRRVLRPGGVFVNLETSQPRSALFRSLMHAYAKTAVGRLGRLLTGEKEGYAYLSGSIRTFPGAPDLAAEISSAGFSEVSWREIMLGAAAIHKGKA</sequence>
<dbReference type="InterPro" id="IPR004033">
    <property type="entry name" value="UbiE/COQ5_MeTrFase"/>
</dbReference>
<name>A0A7V2AUV1_UNCEI</name>
<dbReference type="PANTHER" id="PTHR43591:SF24">
    <property type="entry name" value="2-METHOXY-6-POLYPRENYL-1,4-BENZOQUINOL METHYLASE, MITOCHONDRIAL"/>
    <property type="match status" value="1"/>
</dbReference>
<dbReference type="InterPro" id="IPR029063">
    <property type="entry name" value="SAM-dependent_MTases_sf"/>
</dbReference>
<dbReference type="GO" id="GO:0032259">
    <property type="term" value="P:methylation"/>
    <property type="evidence" value="ECO:0007669"/>
    <property type="project" value="UniProtKB-KW"/>
</dbReference>
<evidence type="ECO:0000256" key="3">
    <source>
        <dbReference type="ARBA" id="ARBA00022691"/>
    </source>
</evidence>
<gene>
    <name evidence="4" type="ORF">ENO08_04385</name>
</gene>
<keyword evidence="3" id="KW-0949">S-adenosyl-L-methionine</keyword>
<dbReference type="GO" id="GO:0042181">
    <property type="term" value="P:ketone biosynthetic process"/>
    <property type="evidence" value="ECO:0007669"/>
    <property type="project" value="UniProtKB-ARBA"/>
</dbReference>